<dbReference type="SMART" id="SM00903">
    <property type="entry name" value="Flavin_Reduct"/>
    <property type="match status" value="1"/>
</dbReference>
<evidence type="ECO:0000313" key="7">
    <source>
        <dbReference type="Proteomes" id="UP000095658"/>
    </source>
</evidence>
<proteinExistence type="inferred from homology"/>
<evidence type="ECO:0000256" key="4">
    <source>
        <dbReference type="ARBA" id="ARBA00038054"/>
    </source>
</evidence>
<dbReference type="PANTHER" id="PTHR33798">
    <property type="entry name" value="FLAVOPROTEIN OXYGENASE"/>
    <property type="match status" value="1"/>
</dbReference>
<comment type="similarity">
    <text evidence="4">Belongs to the flavoredoxin family.</text>
</comment>
<dbReference type="InterPro" id="IPR012349">
    <property type="entry name" value="Split_barrel_FMN-bd"/>
</dbReference>
<gene>
    <name evidence="6" type="ORF">BA724_13825</name>
</gene>
<comment type="caution">
    <text evidence="6">The sequence shown here is derived from an EMBL/GenBank/DDBJ whole genome shotgun (WGS) entry which is preliminary data.</text>
</comment>
<dbReference type="Gene3D" id="2.30.110.10">
    <property type="entry name" value="Electron Transport, Fmn-binding Protein, Chain A"/>
    <property type="match status" value="1"/>
</dbReference>
<accession>A0A1E7DK79</accession>
<dbReference type="AlphaFoldDB" id="A0A1E7DK79"/>
<sequence>MQKVDPDQLNERENYKFLTGSIIPRPVAFVTTLSETGVLNAAPFSYFNIVSSNPPMVSVSIQRQKGKMKDTARNAVAQSAFVVHISDESYVVELNETAKPLSPEESEISLTNLTVINSEKIDVPAVQEAKIRMECVLEQKITLGETEEGPSCDLLIGRVVQYHIREELYENGRIDAKRLAPVSRLAGNFYAKLGDVFELKRPT</sequence>
<dbReference type="GO" id="GO:0010181">
    <property type="term" value="F:FMN binding"/>
    <property type="evidence" value="ECO:0007669"/>
    <property type="project" value="InterPro"/>
</dbReference>
<organism evidence="6 7">
    <name type="scientific">Domibacillus iocasae</name>
    <dbReference type="NCBI Taxonomy" id="1714016"/>
    <lineage>
        <taxon>Bacteria</taxon>
        <taxon>Bacillati</taxon>
        <taxon>Bacillota</taxon>
        <taxon>Bacilli</taxon>
        <taxon>Bacillales</taxon>
        <taxon>Bacillaceae</taxon>
        <taxon>Domibacillus</taxon>
    </lineage>
</organism>
<dbReference type="OrthoDB" id="9794638at2"/>
<keyword evidence="7" id="KW-1185">Reference proteome</keyword>
<dbReference type="PANTHER" id="PTHR33798:SF5">
    <property type="entry name" value="FLAVIN REDUCTASE LIKE DOMAIN-CONTAINING PROTEIN"/>
    <property type="match status" value="1"/>
</dbReference>
<evidence type="ECO:0000256" key="3">
    <source>
        <dbReference type="ARBA" id="ARBA00022643"/>
    </source>
</evidence>
<feature type="domain" description="Flavin reductase like" evidence="5">
    <location>
        <begin position="20"/>
        <end position="176"/>
    </location>
</feature>
<evidence type="ECO:0000313" key="6">
    <source>
        <dbReference type="EMBL" id="OES43492.1"/>
    </source>
</evidence>
<protein>
    <recommendedName>
        <fullName evidence="5">Flavin reductase like domain-containing protein</fullName>
    </recommendedName>
</protein>
<dbReference type="Proteomes" id="UP000095658">
    <property type="component" value="Unassembled WGS sequence"/>
</dbReference>
<keyword evidence="2" id="KW-0285">Flavoprotein</keyword>
<name>A0A1E7DK79_9BACI</name>
<evidence type="ECO:0000256" key="1">
    <source>
        <dbReference type="ARBA" id="ARBA00001917"/>
    </source>
</evidence>
<dbReference type="RefSeq" id="WP_069939929.1">
    <property type="nucleotide sequence ID" value="NZ_MAMP01000025.1"/>
</dbReference>
<dbReference type="STRING" id="1714016.BA724_13825"/>
<dbReference type="GO" id="GO:0016646">
    <property type="term" value="F:oxidoreductase activity, acting on the CH-NH group of donors, NAD or NADP as acceptor"/>
    <property type="evidence" value="ECO:0007669"/>
    <property type="project" value="UniProtKB-ARBA"/>
</dbReference>
<reference evidence="6 7" key="1">
    <citation type="submission" date="2016-06" db="EMBL/GenBank/DDBJ databases">
        <title>Domibacillus iocasae genome sequencing.</title>
        <authorList>
            <person name="Verma A."/>
            <person name="Pal Y."/>
            <person name="Ojha A.K."/>
            <person name="Krishnamurthi S."/>
        </authorList>
    </citation>
    <scope>NUCLEOTIDE SEQUENCE [LARGE SCALE GENOMIC DNA]</scope>
    <source>
        <strain evidence="6 7">DSM 29979</strain>
    </source>
</reference>
<comment type="cofactor">
    <cofactor evidence="1">
        <name>FMN</name>
        <dbReference type="ChEBI" id="CHEBI:58210"/>
    </cofactor>
</comment>
<dbReference type="SUPFAM" id="SSF50475">
    <property type="entry name" value="FMN-binding split barrel"/>
    <property type="match status" value="1"/>
</dbReference>
<dbReference type="InterPro" id="IPR002563">
    <property type="entry name" value="Flavin_Rdtase-like_dom"/>
</dbReference>
<evidence type="ECO:0000259" key="5">
    <source>
        <dbReference type="SMART" id="SM00903"/>
    </source>
</evidence>
<evidence type="ECO:0000256" key="2">
    <source>
        <dbReference type="ARBA" id="ARBA00022630"/>
    </source>
</evidence>
<dbReference type="EMBL" id="MAMP01000025">
    <property type="protein sequence ID" value="OES43492.1"/>
    <property type="molecule type" value="Genomic_DNA"/>
</dbReference>
<dbReference type="Pfam" id="PF01613">
    <property type="entry name" value="Flavin_Reduct"/>
    <property type="match status" value="1"/>
</dbReference>
<keyword evidence="3" id="KW-0288">FMN</keyword>